<accession>I7J3U9</accession>
<keyword evidence="3" id="KW-1185">Reference proteome</keyword>
<organism evidence="2 3">
    <name type="scientific">Yersinia phage phiR2-01</name>
    <dbReference type="NCBI Taxonomy" id="1206557"/>
    <lineage>
        <taxon>Viruses</taxon>
        <taxon>Duplodnaviria</taxon>
        <taxon>Heunggongvirae</taxon>
        <taxon>Uroviricota</taxon>
        <taxon>Caudoviricetes</taxon>
        <taxon>Demerecviridae</taxon>
        <taxon>Markadamsvirinae</taxon>
        <taxon>Epseptimavirus</taxon>
        <taxon>Epseptimavirus R201</taxon>
    </lineage>
</organism>
<keyword evidence="1" id="KW-0175">Coiled coil</keyword>
<dbReference type="EMBL" id="HE956708">
    <property type="protein sequence ID" value="CCI88553.1"/>
    <property type="molecule type" value="Genomic_DNA"/>
</dbReference>
<evidence type="ECO:0000313" key="3">
    <source>
        <dbReference type="Proteomes" id="UP000002908"/>
    </source>
</evidence>
<reference evidence="2" key="1">
    <citation type="submission" date="2016-03" db="EMBL/GenBank/DDBJ databases">
        <title>Genomic, physiological and proteomic characterization of the T5-like bacteriophage phiR2-01 infecting Yersinia enterocolitia.</title>
        <authorList>
            <person name="Pajunen M.I."/>
            <person name="Happonen L.J."/>
            <person name="Jun J.W."/>
            <person name="Malmstrom J."/>
            <person name="Nawaz A."/>
            <person name="Mattinen L."/>
            <person name="Skurnik M."/>
        </authorList>
    </citation>
    <scope>NUCLEOTIDE SEQUENCE</scope>
</reference>
<dbReference type="RefSeq" id="YP_007237104.1">
    <property type="nucleotide sequence ID" value="NC_019919.2"/>
</dbReference>
<feature type="coiled-coil region" evidence="1">
    <location>
        <begin position="230"/>
        <end position="257"/>
    </location>
</feature>
<name>I7J3U9_9CAUD</name>
<dbReference type="GeneID" id="14296808"/>
<gene>
    <name evidence="2" type="primary">g125</name>
    <name evidence="2" type="ORF">BN79_144</name>
</gene>
<dbReference type="Proteomes" id="UP000002908">
    <property type="component" value="Segment"/>
</dbReference>
<dbReference type="KEGG" id="vg:14296808"/>
<evidence type="ECO:0000313" key="2">
    <source>
        <dbReference type="EMBL" id="CCI88553.1"/>
    </source>
</evidence>
<protein>
    <submittedName>
        <fullName evidence="2">Phage tail fibers</fullName>
    </submittedName>
</protein>
<proteinExistence type="predicted"/>
<evidence type="ECO:0000256" key="1">
    <source>
        <dbReference type="SAM" id="Coils"/>
    </source>
</evidence>
<dbReference type="OrthoDB" id="1636at10239"/>
<sequence>MTIKTKIIVQQLLNIDETTTTAGKYPKYTVILGNSISSITAGELTAAIESASSSAAAAHNSEVAAAESAANAKDSENQAAIHADASEASATQSAASAAEAAGYVDTVKGSADDAAASALEAKGYKDAASASATESANQASLSEQAKQAALAAQTAAETAATNSANSAAASASSATDSANSATEAAAKVVEAGEKVTEAAGYATNAADSAAAAKVSETNAAGSATDAAGEVVNAATEADRAKTEADRAEAAMATKLDKEDIASFVKVYKTKAEADADVANRVTDEKVLVWSQTESKYGWYKVTTAAEVNSLTLVESEQKLLSVNNIKADDAGNVQVTLPGGNPSLWLGEVTWFAYDKDSGIGYPGVLPADGREVLRADYPDVWEAIEAGLIPSVTEVEWQAGANLYFSTGDGSTTFRLPDMMQGQAFRAADKNEENAGNIHSQIPYVVTVNGISPDEATGNVEIDTSLQGTVEIEQGGTGATTKENARIALEVYSTTEVDTALTGKANTDNVYSKSEVDTALVEKADLDSVYSKSEVDTALSQAKTQADTDYVSKTENLADLSDIEVARDNLDVYSKAEIDAKPSGGGYIGQSWWHDMRSKMPDGCVASDGQEVDQVGPFADLYADVAAGNRPTCTEAEWQADPMKRGCYVLNSSTGKMRLPDRNGVQPGSIPAPPLIGDGGSKAAGSMYKGALPNVKGETNNTVDGNGYGFVLANAKQTPPFGIGPTNLLGLSGNSSVTTARALTIDLSKSSDVFKDGVTSVQPAGAVGCFVIRYAGRAQNAGSLDAMTLSARMESINADLLAKSVTTNARIGYSLISVGTPYPAVNSRTVFPNPFGNNVPVMCVCELFHATLQKWVTTPWLYGNTGNTFGATAAYSEGEGIALTIGANGYLSAKSGASQSGLSGDYFTASPMRIHVWKVTA</sequence>